<dbReference type="PROSITE" id="PS50995">
    <property type="entry name" value="HTH_MARR_2"/>
    <property type="match status" value="1"/>
</dbReference>
<evidence type="ECO:0000259" key="4">
    <source>
        <dbReference type="PROSITE" id="PS50995"/>
    </source>
</evidence>
<dbReference type="EMBL" id="JAUOZS010000001">
    <property type="protein sequence ID" value="MDT8901678.1"/>
    <property type="molecule type" value="Genomic_DNA"/>
</dbReference>
<dbReference type="PROSITE" id="PS01117">
    <property type="entry name" value="HTH_MARR_1"/>
    <property type="match status" value="1"/>
</dbReference>
<dbReference type="SUPFAM" id="SSF46785">
    <property type="entry name" value="Winged helix' DNA-binding domain"/>
    <property type="match status" value="1"/>
</dbReference>
<dbReference type="PANTHER" id="PTHR42756">
    <property type="entry name" value="TRANSCRIPTIONAL REGULATOR, MARR"/>
    <property type="match status" value="1"/>
</dbReference>
<dbReference type="InterPro" id="IPR036390">
    <property type="entry name" value="WH_DNA-bd_sf"/>
</dbReference>
<reference evidence="5 6" key="1">
    <citation type="submission" date="2023-07" db="EMBL/GenBank/DDBJ databases">
        <title>The novel representative of Negativicutes class, Anaeroselena agilis gen. nov. sp. nov.</title>
        <authorList>
            <person name="Prokofeva M.I."/>
            <person name="Elcheninov A.G."/>
            <person name="Klyukina A."/>
            <person name="Kublanov I.V."/>
            <person name="Frolov E.N."/>
            <person name="Podosokorskaya O.A."/>
        </authorList>
    </citation>
    <scope>NUCLEOTIDE SEQUENCE [LARGE SCALE GENOMIC DNA]</scope>
    <source>
        <strain evidence="5 6">4137-cl</strain>
    </source>
</reference>
<keyword evidence="1" id="KW-0805">Transcription regulation</keyword>
<dbReference type="Proteomes" id="UP001254848">
    <property type="component" value="Unassembled WGS sequence"/>
</dbReference>
<evidence type="ECO:0000256" key="3">
    <source>
        <dbReference type="ARBA" id="ARBA00023163"/>
    </source>
</evidence>
<evidence type="ECO:0000256" key="2">
    <source>
        <dbReference type="ARBA" id="ARBA00023125"/>
    </source>
</evidence>
<dbReference type="InterPro" id="IPR000835">
    <property type="entry name" value="HTH_MarR-typ"/>
</dbReference>
<keyword evidence="3" id="KW-0804">Transcription</keyword>
<evidence type="ECO:0000256" key="1">
    <source>
        <dbReference type="ARBA" id="ARBA00023015"/>
    </source>
</evidence>
<name>A0ABU3NY02_9FIRM</name>
<keyword evidence="2" id="KW-0238">DNA-binding</keyword>
<comment type="caution">
    <text evidence="5">The sequence shown here is derived from an EMBL/GenBank/DDBJ whole genome shotgun (WGS) entry which is preliminary data.</text>
</comment>
<dbReference type="PANTHER" id="PTHR42756:SF1">
    <property type="entry name" value="TRANSCRIPTIONAL REPRESSOR OF EMRAB OPERON"/>
    <property type="match status" value="1"/>
</dbReference>
<organism evidence="5 6">
    <name type="scientific">Anaeroselena agilis</name>
    <dbReference type="NCBI Taxonomy" id="3063788"/>
    <lineage>
        <taxon>Bacteria</taxon>
        <taxon>Bacillati</taxon>
        <taxon>Bacillota</taxon>
        <taxon>Negativicutes</taxon>
        <taxon>Acetonemataceae</taxon>
        <taxon>Anaeroselena</taxon>
    </lineage>
</organism>
<dbReference type="PRINTS" id="PR00598">
    <property type="entry name" value="HTHMARR"/>
</dbReference>
<keyword evidence="6" id="KW-1185">Reference proteome</keyword>
<proteinExistence type="predicted"/>
<feature type="domain" description="HTH marR-type" evidence="4">
    <location>
        <begin position="7"/>
        <end position="139"/>
    </location>
</feature>
<dbReference type="InterPro" id="IPR036388">
    <property type="entry name" value="WH-like_DNA-bd_sf"/>
</dbReference>
<dbReference type="Pfam" id="PF01047">
    <property type="entry name" value="MarR"/>
    <property type="match status" value="1"/>
</dbReference>
<dbReference type="InterPro" id="IPR023187">
    <property type="entry name" value="Tscrpt_reg_MarR-type_CS"/>
</dbReference>
<sequence length="161" mass="17876">MSNENHAGELRETMRLLVRRLGILERGEASCCGITMAQCHVIVELGRAKKLSLNDLAELLKLDKSTVSRSVDNLVGMGFVRRDTDAADRRYVTLALSEKGGKVFADLEKRMEKYFAEIVGFLPADKREQVLDSLALLADAIKSPDCCDLRIADDCCGVEKR</sequence>
<protein>
    <submittedName>
        <fullName evidence="5">MarR family transcriptional regulator</fullName>
    </submittedName>
</protein>
<gene>
    <name evidence="5" type="ORF">Q4T40_10525</name>
</gene>
<evidence type="ECO:0000313" key="6">
    <source>
        <dbReference type="Proteomes" id="UP001254848"/>
    </source>
</evidence>
<evidence type="ECO:0000313" key="5">
    <source>
        <dbReference type="EMBL" id="MDT8901678.1"/>
    </source>
</evidence>
<dbReference type="RefSeq" id="WP_413780182.1">
    <property type="nucleotide sequence ID" value="NZ_JAUOZS010000001.1"/>
</dbReference>
<accession>A0ABU3NY02</accession>
<dbReference type="SMART" id="SM00347">
    <property type="entry name" value="HTH_MARR"/>
    <property type="match status" value="1"/>
</dbReference>
<dbReference type="Gene3D" id="1.10.10.10">
    <property type="entry name" value="Winged helix-like DNA-binding domain superfamily/Winged helix DNA-binding domain"/>
    <property type="match status" value="1"/>
</dbReference>